<evidence type="ECO:0000313" key="5">
    <source>
        <dbReference type="EMBL" id="MBW96856.1"/>
    </source>
</evidence>
<accession>A0A2P2JTP8</accession>
<evidence type="ECO:0000256" key="1">
    <source>
        <dbReference type="ARBA" id="ARBA00022737"/>
    </source>
</evidence>
<dbReference type="Pfam" id="PF18052">
    <property type="entry name" value="Rx_N"/>
    <property type="match status" value="1"/>
</dbReference>
<evidence type="ECO:0000256" key="3">
    <source>
        <dbReference type="ARBA" id="ARBA00022821"/>
    </source>
</evidence>
<keyword evidence="3" id="KW-0611">Plant defense</keyword>
<protein>
    <submittedName>
        <fullName evidence="5">Putative disease resistance RPP13-like protein 1</fullName>
    </submittedName>
</protein>
<evidence type="ECO:0000256" key="2">
    <source>
        <dbReference type="ARBA" id="ARBA00022741"/>
    </source>
</evidence>
<organism evidence="5">
    <name type="scientific">Rhizophora mucronata</name>
    <name type="common">Asiatic mangrove</name>
    <dbReference type="NCBI Taxonomy" id="61149"/>
    <lineage>
        <taxon>Eukaryota</taxon>
        <taxon>Viridiplantae</taxon>
        <taxon>Streptophyta</taxon>
        <taxon>Embryophyta</taxon>
        <taxon>Tracheophyta</taxon>
        <taxon>Spermatophyta</taxon>
        <taxon>Magnoliopsida</taxon>
        <taxon>eudicotyledons</taxon>
        <taxon>Gunneridae</taxon>
        <taxon>Pentapetalae</taxon>
        <taxon>rosids</taxon>
        <taxon>fabids</taxon>
        <taxon>Malpighiales</taxon>
        <taxon>Rhizophoraceae</taxon>
        <taxon>Rhizophora</taxon>
    </lineage>
</organism>
<name>A0A2P2JTP8_RHIMU</name>
<keyword evidence="2" id="KW-0547">Nucleotide-binding</keyword>
<proteinExistence type="predicted"/>
<dbReference type="GO" id="GO:0000166">
    <property type="term" value="F:nucleotide binding"/>
    <property type="evidence" value="ECO:0007669"/>
    <property type="project" value="UniProtKB-KW"/>
</dbReference>
<keyword evidence="1" id="KW-0677">Repeat</keyword>
<dbReference type="GO" id="GO:0006952">
    <property type="term" value="P:defense response"/>
    <property type="evidence" value="ECO:0007669"/>
    <property type="project" value="UniProtKB-KW"/>
</dbReference>
<dbReference type="EMBL" id="GGEC01016373">
    <property type="protein sequence ID" value="MBW96856.1"/>
    <property type="molecule type" value="Transcribed_RNA"/>
</dbReference>
<dbReference type="AlphaFoldDB" id="A0A2P2JTP8"/>
<dbReference type="InterPro" id="IPR041118">
    <property type="entry name" value="Rx_N"/>
</dbReference>
<sequence length="149" mass="17012">MITINNVLDDAEHKQHTDPDVKQWLDELKDVVYEVEDHSDEIALEVQQSKMEGESQITLEKVQDFAPSRNLFKIGQKEKLVEILETLDDLVEQRDALGQIDGIEKEPSCQKTLSTSIPNESMVGMLTRKPKWNGCYPVIQTAVTWMCLP</sequence>
<dbReference type="Gene3D" id="1.20.5.4130">
    <property type="match status" value="1"/>
</dbReference>
<reference evidence="5" key="1">
    <citation type="submission" date="2018-02" db="EMBL/GenBank/DDBJ databases">
        <title>Rhizophora mucronata_Transcriptome.</title>
        <authorList>
            <person name="Meera S.P."/>
            <person name="Sreeshan A."/>
            <person name="Augustine A."/>
        </authorList>
    </citation>
    <scope>NUCLEOTIDE SEQUENCE</scope>
    <source>
        <tissue evidence="5">Leaf</tissue>
    </source>
</reference>
<evidence type="ECO:0000259" key="4">
    <source>
        <dbReference type="Pfam" id="PF18052"/>
    </source>
</evidence>
<feature type="domain" description="Disease resistance N-terminal" evidence="4">
    <location>
        <begin position="3"/>
        <end position="56"/>
    </location>
</feature>